<gene>
    <name evidence="1" type="ORF">BHQ17_08950</name>
</gene>
<dbReference type="Proteomes" id="UP000094243">
    <property type="component" value="Unassembled WGS sequence"/>
</dbReference>
<keyword evidence="2" id="KW-1185">Reference proteome</keyword>
<protein>
    <submittedName>
        <fullName evidence="1">Uncharacterized protein</fullName>
    </submittedName>
</protein>
<accession>A0A1E3RYC8</accession>
<dbReference type="AlphaFoldDB" id="A0A1E3RYC8"/>
<evidence type="ECO:0000313" key="2">
    <source>
        <dbReference type="Proteomes" id="UP000094243"/>
    </source>
</evidence>
<dbReference type="CDD" id="cd00085">
    <property type="entry name" value="HNHc"/>
    <property type="match status" value="1"/>
</dbReference>
<sequence length="333" mass="37190">MSGTLAATEDFRSVVLRGRNVASFKFAMAKSVLSLAESGATSASLEELAVPFSRELCAHIREVDTQSTSPSSRFFDACRHFNAGIITHDELVTTTALLGFDNVIDAFHVVGTGDVDTRFFHDERKQSLRGIRFTDELLALAADSDAKQPLEAEAESRWRLVESTWHEKRSTGSTLRVVYDRPSEMIVRGMLGHRRSITWVRPGLSGYQSSACFYCGAPVTPLLGVQHSADVDHYFPHSLMARGVFVDLDDVWNLVLACAVCNRGTAGKFHRLPHGDFLERLWRRNETLISSHHPLREAVIAATGKTPEARLNFLRSVQTRATEHTRADWRPPR</sequence>
<dbReference type="OrthoDB" id="4364653at2"/>
<organism evidence="1 2">
    <name type="scientific">Mycolicibacterium holsaticum</name>
    <dbReference type="NCBI Taxonomy" id="152142"/>
    <lineage>
        <taxon>Bacteria</taxon>
        <taxon>Bacillati</taxon>
        <taxon>Actinomycetota</taxon>
        <taxon>Actinomycetes</taxon>
        <taxon>Mycobacteriales</taxon>
        <taxon>Mycobacteriaceae</taxon>
        <taxon>Mycolicibacterium</taxon>
    </lineage>
</organism>
<comment type="caution">
    <text evidence="1">The sequence shown here is derived from an EMBL/GenBank/DDBJ whole genome shotgun (WGS) entry which is preliminary data.</text>
</comment>
<name>A0A1E3RYC8_9MYCO</name>
<dbReference type="RefSeq" id="WP_069404859.1">
    <property type="nucleotide sequence ID" value="NZ_MIGZ01000039.1"/>
</dbReference>
<dbReference type="InterPro" id="IPR003615">
    <property type="entry name" value="HNH_nuc"/>
</dbReference>
<evidence type="ECO:0000313" key="1">
    <source>
        <dbReference type="EMBL" id="ODQ94442.1"/>
    </source>
</evidence>
<dbReference type="EMBL" id="MIGZ01000039">
    <property type="protein sequence ID" value="ODQ94442.1"/>
    <property type="molecule type" value="Genomic_DNA"/>
</dbReference>
<proteinExistence type="predicted"/>
<dbReference type="Gene3D" id="1.10.30.50">
    <property type="match status" value="1"/>
</dbReference>
<reference evidence="2" key="1">
    <citation type="submission" date="2016-09" db="EMBL/GenBank/DDBJ databases">
        <authorList>
            <person name="Greninger A.L."/>
            <person name="Jerome K.R."/>
            <person name="Mcnair B."/>
            <person name="Wallis C."/>
            <person name="Fang F."/>
        </authorList>
    </citation>
    <scope>NUCLEOTIDE SEQUENCE [LARGE SCALE GENOMIC DNA]</scope>
    <source>
        <strain evidence="2">M7</strain>
    </source>
</reference>